<organism evidence="8 9">
    <name type="scientific">Panagrellus redivivus</name>
    <name type="common">Microworm</name>
    <dbReference type="NCBI Taxonomy" id="6233"/>
    <lineage>
        <taxon>Eukaryota</taxon>
        <taxon>Metazoa</taxon>
        <taxon>Ecdysozoa</taxon>
        <taxon>Nematoda</taxon>
        <taxon>Chromadorea</taxon>
        <taxon>Rhabditida</taxon>
        <taxon>Tylenchina</taxon>
        <taxon>Panagrolaimomorpha</taxon>
        <taxon>Panagrolaimoidea</taxon>
        <taxon>Panagrolaimidae</taxon>
        <taxon>Panagrellus</taxon>
    </lineage>
</organism>
<dbReference type="InterPro" id="IPR036389">
    <property type="entry name" value="RNase_III_sf"/>
</dbReference>
<evidence type="ECO:0000313" key="8">
    <source>
        <dbReference type="Proteomes" id="UP000492821"/>
    </source>
</evidence>
<evidence type="ECO:0000256" key="4">
    <source>
        <dbReference type="ARBA" id="ARBA00022801"/>
    </source>
</evidence>
<dbReference type="GO" id="GO:0003723">
    <property type="term" value="F:RNA binding"/>
    <property type="evidence" value="ECO:0007669"/>
    <property type="project" value="UniProtKB-KW"/>
</dbReference>
<dbReference type="SUPFAM" id="SSF69065">
    <property type="entry name" value="RNase III domain-like"/>
    <property type="match status" value="2"/>
</dbReference>
<reference evidence="9" key="2">
    <citation type="submission" date="2020-10" db="UniProtKB">
        <authorList>
            <consortium name="WormBaseParasite"/>
        </authorList>
    </citation>
    <scope>IDENTIFICATION</scope>
</reference>
<dbReference type="GO" id="GO:0046872">
    <property type="term" value="F:metal ion binding"/>
    <property type="evidence" value="ECO:0007669"/>
    <property type="project" value="UniProtKB-KW"/>
</dbReference>
<reference evidence="8" key="1">
    <citation type="journal article" date="2013" name="Genetics">
        <title>The draft genome and transcriptome of Panagrellus redivivus are shaped by the harsh demands of a free-living lifestyle.</title>
        <authorList>
            <person name="Srinivasan J."/>
            <person name="Dillman A.R."/>
            <person name="Macchietto M.G."/>
            <person name="Heikkinen L."/>
            <person name="Lakso M."/>
            <person name="Fracchia K.M."/>
            <person name="Antoshechkin I."/>
            <person name="Mortazavi A."/>
            <person name="Wong G."/>
            <person name="Sternberg P.W."/>
        </authorList>
    </citation>
    <scope>NUCLEOTIDE SEQUENCE [LARGE SCALE GENOMIC DNA]</scope>
    <source>
        <strain evidence="8">MT8872</strain>
    </source>
</reference>
<dbReference type="Proteomes" id="UP000492821">
    <property type="component" value="Unassembled WGS sequence"/>
</dbReference>
<evidence type="ECO:0000313" key="9">
    <source>
        <dbReference type="WBParaSite" id="Pan_g20904.t1"/>
    </source>
</evidence>
<protein>
    <submittedName>
        <fullName evidence="9">RNase III domain-containing protein</fullName>
    </submittedName>
</protein>
<feature type="domain" description="RNase III" evidence="7">
    <location>
        <begin position="174"/>
        <end position="226"/>
    </location>
</feature>
<evidence type="ECO:0000256" key="6">
    <source>
        <dbReference type="ARBA" id="ARBA00022884"/>
    </source>
</evidence>
<dbReference type="InterPro" id="IPR000999">
    <property type="entry name" value="RNase_III_dom"/>
</dbReference>
<dbReference type="Gene3D" id="1.10.1520.10">
    <property type="entry name" value="Ribonuclease III domain"/>
    <property type="match status" value="2"/>
</dbReference>
<feature type="domain" description="RNase III" evidence="7">
    <location>
        <begin position="294"/>
        <end position="448"/>
    </location>
</feature>
<sequence length="492" mass="56183">MSFPFADCRFFNAVFGWPKSLFHFVWRQFQRLQQFGWNTIKFFWYFLNAAVRRAIFKKSAAVKPNPTPVRRHRASISICESDVYKQWLKELHDTSVFEHSTVGSEQNGIPESASIKFNGTATSFDYFNDLPLHARITASPLPVQMETWFIADRLETTSVLDLISEPPFGSSSNSRYKALGVSLLKLCVTNYLFHAYPTANEGILTHLRVRELSNARLKKLCVRRGISNKTIVTQIGSSYIKNGIGDALSLMKRVGLNVLGELSSILSPVDQNVSATVPEDCAKCVLYLYDKLGFSNFERRIGYTFRDKAFLIQALTHRSFYDPNAPGCYERLELLGDAVLDLLLTRYLFEHEVRFVQPVMTDLRSALVNNIFFASLAVRNGFHEFLIHNLPLLRQQIVTFVTLLLNGNDFNNNFFVASNQYAGAVIEAPRVLADIFEVLAGAIYLDSGMDLETVWRVFFYILQPSLDHYCTSMPYKCIQDLFIVRKQLVRLV</sequence>
<dbReference type="PANTHER" id="PTHR14950:SF37">
    <property type="entry name" value="ENDORIBONUCLEASE DICER"/>
    <property type="match status" value="1"/>
</dbReference>
<evidence type="ECO:0000256" key="2">
    <source>
        <dbReference type="ARBA" id="ARBA00001946"/>
    </source>
</evidence>
<evidence type="ECO:0000259" key="7">
    <source>
        <dbReference type="PROSITE" id="PS50142"/>
    </source>
</evidence>
<name>A0A7E4VHB7_PANRE</name>
<dbReference type="FunFam" id="1.10.1520.10:FF:000004">
    <property type="entry name" value="Endoribonuclease dicer-like 1"/>
    <property type="match status" value="1"/>
</dbReference>
<evidence type="ECO:0000256" key="3">
    <source>
        <dbReference type="ARBA" id="ARBA00022723"/>
    </source>
</evidence>
<keyword evidence="8" id="KW-1185">Reference proteome</keyword>
<keyword evidence="4" id="KW-0378">Hydrolase</keyword>
<evidence type="ECO:0000256" key="1">
    <source>
        <dbReference type="ARBA" id="ARBA00001936"/>
    </source>
</evidence>
<dbReference type="Pfam" id="PF00636">
    <property type="entry name" value="Ribonuclease_3"/>
    <property type="match status" value="2"/>
</dbReference>
<comment type="cofactor">
    <cofactor evidence="1">
        <name>Mn(2+)</name>
        <dbReference type="ChEBI" id="CHEBI:29035"/>
    </cofactor>
</comment>
<dbReference type="GO" id="GO:0004525">
    <property type="term" value="F:ribonuclease III activity"/>
    <property type="evidence" value="ECO:0007669"/>
    <property type="project" value="InterPro"/>
</dbReference>
<accession>A0A7E4VHB7</accession>
<dbReference type="PROSITE" id="PS50142">
    <property type="entry name" value="RNASE_3_2"/>
    <property type="match status" value="2"/>
</dbReference>
<dbReference type="AlphaFoldDB" id="A0A7E4VHB7"/>
<keyword evidence="3" id="KW-0479">Metal-binding</keyword>
<keyword evidence="5" id="KW-0460">Magnesium</keyword>
<evidence type="ECO:0000256" key="5">
    <source>
        <dbReference type="ARBA" id="ARBA00022842"/>
    </source>
</evidence>
<dbReference type="PANTHER" id="PTHR14950">
    <property type="entry name" value="DICER-RELATED"/>
    <property type="match status" value="1"/>
</dbReference>
<keyword evidence="6" id="KW-0694">RNA-binding</keyword>
<dbReference type="SMART" id="SM00535">
    <property type="entry name" value="RIBOc"/>
    <property type="match status" value="1"/>
</dbReference>
<proteinExistence type="predicted"/>
<comment type="cofactor">
    <cofactor evidence="2">
        <name>Mg(2+)</name>
        <dbReference type="ChEBI" id="CHEBI:18420"/>
    </cofactor>
</comment>
<dbReference type="GO" id="GO:0006396">
    <property type="term" value="P:RNA processing"/>
    <property type="evidence" value="ECO:0007669"/>
    <property type="project" value="InterPro"/>
</dbReference>
<dbReference type="CDD" id="cd00593">
    <property type="entry name" value="RIBOc"/>
    <property type="match status" value="1"/>
</dbReference>
<dbReference type="WBParaSite" id="Pan_g20904.t1">
    <property type="protein sequence ID" value="Pan_g20904.t1"/>
    <property type="gene ID" value="Pan_g20904"/>
</dbReference>